<gene>
    <name evidence="1" type="ORF">ENV60_06355</name>
</gene>
<dbReference type="AlphaFoldDB" id="A0A7C4XMM9"/>
<evidence type="ECO:0000313" key="1">
    <source>
        <dbReference type="EMBL" id="HGV97900.1"/>
    </source>
</evidence>
<proteinExistence type="predicted"/>
<sequence length="61" mass="7496">MYKDPLVNEVRMRREKLMRKYKFDVNKIYNMLKKREKKIPHKIVSEIIVVKKDFASEAIKK</sequence>
<reference evidence="1" key="1">
    <citation type="journal article" date="2020" name="mSystems">
        <title>Genome- and Community-Level Interaction Insights into Carbon Utilization and Element Cycling Functions of Hydrothermarchaeota in Hydrothermal Sediment.</title>
        <authorList>
            <person name="Zhou Z."/>
            <person name="Liu Y."/>
            <person name="Xu W."/>
            <person name="Pan J."/>
            <person name="Luo Z.H."/>
            <person name="Li M."/>
        </authorList>
    </citation>
    <scope>NUCLEOTIDE SEQUENCE [LARGE SCALE GENOMIC DNA]</scope>
    <source>
        <strain evidence="1">SpSt-774</strain>
    </source>
</reference>
<comment type="caution">
    <text evidence="1">The sequence shown here is derived from an EMBL/GenBank/DDBJ whole genome shotgun (WGS) entry which is preliminary data.</text>
</comment>
<dbReference type="EMBL" id="DTGZ01000118">
    <property type="protein sequence ID" value="HGV97900.1"/>
    <property type="molecule type" value="Genomic_DNA"/>
</dbReference>
<name>A0A7C4XMM9_UNCW3</name>
<protein>
    <submittedName>
        <fullName evidence="1">Uncharacterized protein</fullName>
    </submittedName>
</protein>
<organism evidence="1">
    <name type="scientific">candidate division WOR-3 bacterium</name>
    <dbReference type="NCBI Taxonomy" id="2052148"/>
    <lineage>
        <taxon>Bacteria</taxon>
        <taxon>Bacteria division WOR-3</taxon>
    </lineage>
</organism>
<accession>A0A7C4XMM9</accession>